<dbReference type="EMBL" id="JABEZX010000009">
    <property type="protein sequence ID" value="MBA0566107.1"/>
    <property type="molecule type" value="Genomic_DNA"/>
</dbReference>
<reference evidence="10 11" key="1">
    <citation type="journal article" date="2019" name="Genome Biol. Evol.">
        <title>Insights into the evolution of the New World diploid cottons (Gossypium, subgenus Houzingenia) based on genome sequencing.</title>
        <authorList>
            <person name="Grover C.E."/>
            <person name="Arick M.A. 2nd"/>
            <person name="Thrash A."/>
            <person name="Conover J.L."/>
            <person name="Sanders W.S."/>
            <person name="Peterson D.G."/>
            <person name="Frelichowski J.E."/>
            <person name="Scheffler J.A."/>
            <person name="Scheffler B.E."/>
            <person name="Wendel J.F."/>
        </authorList>
    </citation>
    <scope>NUCLEOTIDE SEQUENCE [LARGE SCALE GENOMIC DNA]</scope>
    <source>
        <strain evidence="10">157</strain>
        <tissue evidence="10">Leaf</tissue>
    </source>
</reference>
<keyword evidence="6" id="KW-1133">Transmembrane helix</keyword>
<evidence type="ECO:0000256" key="6">
    <source>
        <dbReference type="ARBA" id="ARBA00022989"/>
    </source>
</evidence>
<comment type="caution">
    <text evidence="10">The sequence shown here is derived from an EMBL/GenBank/DDBJ whole genome shotgun (WGS) entry which is preliminary data.</text>
</comment>
<dbReference type="Pfam" id="PF00560">
    <property type="entry name" value="LRR_1"/>
    <property type="match status" value="1"/>
</dbReference>
<organism evidence="10 11">
    <name type="scientific">Gossypium lobatum</name>
    <dbReference type="NCBI Taxonomy" id="34289"/>
    <lineage>
        <taxon>Eukaryota</taxon>
        <taxon>Viridiplantae</taxon>
        <taxon>Streptophyta</taxon>
        <taxon>Embryophyta</taxon>
        <taxon>Tracheophyta</taxon>
        <taxon>Spermatophyta</taxon>
        <taxon>Magnoliopsida</taxon>
        <taxon>eudicotyledons</taxon>
        <taxon>Gunneridae</taxon>
        <taxon>Pentapetalae</taxon>
        <taxon>rosids</taxon>
        <taxon>malvids</taxon>
        <taxon>Malvales</taxon>
        <taxon>Malvaceae</taxon>
        <taxon>Malvoideae</taxon>
        <taxon>Gossypium</taxon>
    </lineage>
</organism>
<keyword evidence="4" id="KW-0732">Signal</keyword>
<evidence type="ECO:0000256" key="8">
    <source>
        <dbReference type="ARBA" id="ARBA00023170"/>
    </source>
</evidence>
<proteinExistence type="predicted"/>
<dbReference type="GO" id="GO:0004672">
    <property type="term" value="F:protein kinase activity"/>
    <property type="evidence" value="ECO:0007669"/>
    <property type="project" value="InterPro"/>
</dbReference>
<gene>
    <name evidence="10" type="ORF">Golob_010954</name>
</gene>
<dbReference type="AlphaFoldDB" id="A0A7J8MN08"/>
<keyword evidence="2" id="KW-0433">Leucine-rich repeat</keyword>
<evidence type="ECO:0000313" key="11">
    <source>
        <dbReference type="Proteomes" id="UP000593572"/>
    </source>
</evidence>
<keyword evidence="3" id="KW-0812">Transmembrane</keyword>
<evidence type="ECO:0000256" key="1">
    <source>
        <dbReference type="ARBA" id="ARBA00004479"/>
    </source>
</evidence>
<comment type="subcellular location">
    <subcellularLocation>
        <location evidence="1">Membrane</location>
        <topology evidence="1">Single-pass type I membrane protein</topology>
    </subcellularLocation>
</comment>
<evidence type="ECO:0000256" key="4">
    <source>
        <dbReference type="ARBA" id="ARBA00022729"/>
    </source>
</evidence>
<dbReference type="InterPro" id="IPR051716">
    <property type="entry name" value="Plant_RL_S/T_kinase"/>
</dbReference>
<dbReference type="Pfam" id="PF07714">
    <property type="entry name" value="PK_Tyr_Ser-Thr"/>
    <property type="match status" value="1"/>
</dbReference>
<keyword evidence="8" id="KW-0675">Receptor</keyword>
<evidence type="ECO:0000256" key="7">
    <source>
        <dbReference type="ARBA" id="ARBA00023136"/>
    </source>
</evidence>
<dbReference type="PANTHER" id="PTHR48053:SF71">
    <property type="entry name" value="LEUCINE RICH REPEAT FAMILY PROTEIN, EXPRESSED"/>
    <property type="match status" value="1"/>
</dbReference>
<dbReference type="InterPro" id="IPR032675">
    <property type="entry name" value="LRR_dom_sf"/>
</dbReference>
<dbReference type="PANTHER" id="PTHR48053">
    <property type="entry name" value="LEUCINE RICH REPEAT FAMILY PROTEIN, EXPRESSED"/>
    <property type="match status" value="1"/>
</dbReference>
<name>A0A7J8MN08_9ROSI</name>
<feature type="domain" description="Protein kinase" evidence="9">
    <location>
        <begin position="1"/>
        <end position="101"/>
    </location>
</feature>
<dbReference type="Gene3D" id="3.80.10.10">
    <property type="entry name" value="Ribonuclease Inhibitor"/>
    <property type="match status" value="1"/>
</dbReference>
<protein>
    <recommendedName>
        <fullName evidence="9">Protein kinase domain-containing protein</fullName>
    </recommendedName>
</protein>
<feature type="non-terminal residue" evidence="10">
    <location>
        <position position="286"/>
    </location>
</feature>
<dbReference type="InterPro" id="IPR011009">
    <property type="entry name" value="Kinase-like_dom_sf"/>
</dbReference>
<evidence type="ECO:0000256" key="5">
    <source>
        <dbReference type="ARBA" id="ARBA00022737"/>
    </source>
</evidence>
<dbReference type="Proteomes" id="UP000593572">
    <property type="component" value="Unassembled WGS sequence"/>
</dbReference>
<sequence>MKVTEKCDVYSFGVLIMEIIMGAHPGDLISTLPSSSLEKQLLVKDVLDQRPLPPSPDVQDQLMSVMKIAFMCLAHNPHSRPTMYAVSDQQVLGAMIRHIAFLRVDPAHNGSYGNILSEKCLLSTLDHLAMDHNNVSGTIPQEMGKLRSLSQLFLHENKLSGNIPSMGHLSNLVKLYLGVNELPNSITEELGMLRSLGLFGLSRNHLNGSIPRKLDGLAFLYLSSNKLSGSIPVESECLGLSISFSCGVLVSLGILNILGRLTSLNILLLDDNMLSGDTSLGILILY</sequence>
<dbReference type="InterPro" id="IPR001611">
    <property type="entry name" value="Leu-rich_rpt"/>
</dbReference>
<accession>A0A7J8MN08</accession>
<dbReference type="PROSITE" id="PS50011">
    <property type="entry name" value="PROTEIN_KINASE_DOM"/>
    <property type="match status" value="1"/>
</dbReference>
<keyword evidence="11" id="KW-1185">Reference proteome</keyword>
<evidence type="ECO:0000259" key="9">
    <source>
        <dbReference type="PROSITE" id="PS50011"/>
    </source>
</evidence>
<dbReference type="InterPro" id="IPR000719">
    <property type="entry name" value="Prot_kinase_dom"/>
</dbReference>
<evidence type="ECO:0000256" key="3">
    <source>
        <dbReference type="ARBA" id="ARBA00022692"/>
    </source>
</evidence>
<evidence type="ECO:0000256" key="2">
    <source>
        <dbReference type="ARBA" id="ARBA00022614"/>
    </source>
</evidence>
<dbReference type="SUPFAM" id="SSF52058">
    <property type="entry name" value="L domain-like"/>
    <property type="match status" value="1"/>
</dbReference>
<keyword evidence="5" id="KW-0677">Repeat</keyword>
<evidence type="ECO:0000313" key="10">
    <source>
        <dbReference type="EMBL" id="MBA0566107.1"/>
    </source>
</evidence>
<dbReference type="GO" id="GO:0016020">
    <property type="term" value="C:membrane"/>
    <property type="evidence" value="ECO:0007669"/>
    <property type="project" value="UniProtKB-SubCell"/>
</dbReference>
<dbReference type="Gene3D" id="1.10.510.10">
    <property type="entry name" value="Transferase(Phosphotransferase) domain 1"/>
    <property type="match status" value="1"/>
</dbReference>
<keyword evidence="7" id="KW-0472">Membrane</keyword>
<dbReference type="InterPro" id="IPR001245">
    <property type="entry name" value="Ser-Thr/Tyr_kinase_cat_dom"/>
</dbReference>
<dbReference type="SUPFAM" id="SSF56112">
    <property type="entry name" value="Protein kinase-like (PK-like)"/>
    <property type="match status" value="1"/>
</dbReference>
<dbReference type="GO" id="GO:0005524">
    <property type="term" value="F:ATP binding"/>
    <property type="evidence" value="ECO:0007669"/>
    <property type="project" value="InterPro"/>
</dbReference>